<dbReference type="VEuPathDB" id="FungiDB:An04g06630"/>
<name>A0AAJ8E1P0_ASPNG</name>
<feature type="region of interest" description="Disordered" evidence="1">
    <location>
        <begin position="261"/>
        <end position="289"/>
    </location>
</feature>
<organism evidence="2">
    <name type="scientific">Aspergillus niger</name>
    <dbReference type="NCBI Taxonomy" id="5061"/>
    <lineage>
        <taxon>Eukaryota</taxon>
        <taxon>Fungi</taxon>
        <taxon>Dikarya</taxon>
        <taxon>Ascomycota</taxon>
        <taxon>Pezizomycotina</taxon>
        <taxon>Eurotiomycetes</taxon>
        <taxon>Eurotiomycetidae</taxon>
        <taxon>Eurotiales</taxon>
        <taxon>Aspergillaceae</taxon>
        <taxon>Aspergillus</taxon>
        <taxon>Aspergillus subgen. Circumdati</taxon>
    </lineage>
</organism>
<dbReference type="GeneID" id="84590950"/>
<reference evidence="2" key="2">
    <citation type="submission" date="2025-08" db="UniProtKB">
        <authorList>
            <consortium name="RefSeq"/>
        </authorList>
    </citation>
    <scope>IDENTIFICATION</scope>
</reference>
<protein>
    <submittedName>
        <fullName evidence="2">Uncharacterized protein</fullName>
    </submittedName>
</protein>
<dbReference type="AlphaFoldDB" id="A0AAJ8E1P0"/>
<feature type="compositionally biased region" description="Basic residues" evidence="1">
    <location>
        <begin position="125"/>
        <end position="136"/>
    </location>
</feature>
<gene>
    <name evidence="2" type="ORF">An04g06630</name>
</gene>
<evidence type="ECO:0000256" key="1">
    <source>
        <dbReference type="SAM" id="MobiDB-lite"/>
    </source>
</evidence>
<proteinExistence type="predicted"/>
<feature type="region of interest" description="Disordered" evidence="1">
    <location>
        <begin position="125"/>
        <end position="147"/>
    </location>
</feature>
<accession>A0AAJ8E1P0</accession>
<reference evidence="2" key="1">
    <citation type="submission" date="2025-02" db="EMBL/GenBank/DDBJ databases">
        <authorList>
            <consortium name="NCBI Genome Project"/>
        </authorList>
    </citation>
    <scope>NUCLEOTIDE SEQUENCE</scope>
</reference>
<dbReference type="RefSeq" id="XP_059603619.1">
    <property type="nucleotide sequence ID" value="XM_059747602.1"/>
</dbReference>
<feature type="compositionally biased region" description="Polar residues" evidence="1">
    <location>
        <begin position="261"/>
        <end position="277"/>
    </location>
</feature>
<evidence type="ECO:0000313" key="2">
    <source>
        <dbReference type="RefSeq" id="XP_059603619.1"/>
    </source>
</evidence>
<sequence length="388" mass="42916">MADEEWIAAFTLPLRLVGIPVGGRKFRALTIDTTTADPLPVCRLLCDLTNIATVLIIRFPWLLRLKRQRRQPAQPCESEVRGADMFHSQRIELSSPIGVEFTGLDFICRTFPYAWAGSLPALGRKKVGRPSKRKSRKDPVTTTEEETDIRSMYMPTRRGIAYAYLHDDDLPRKVKRGGREVASTLIDSSSSHHFIIVKRRGGKACGMLMNLGATAPSATLLARNQHAIPVEGTGEGDEWQPGQRLLDALSQRGSFSEVAQSLTSNSKRDSLSFNTNGPRGKATKQKKKILPRPTFRSETIANNRGALVNNAPSNPVSTDLDVPRLSSTTARRAVLRWRAVEGVTGTWSVRGSDVGRQREQANPMHGRMGLASNLSKIEKGLIIMRLVN</sequence>
<dbReference type="KEGG" id="ang:An04g06630"/>